<sequence length="329" mass="36888">MIIPLYDIFGDYLVRQVAVNSVNYKVVSLKGEPYLDIDDKDLRVTFDTASEIASEFESKNRRVIPLTANDKKVLEKVLRCFNFTPSDPVSKVLKNFDIEKSKECTVDNLPSFIKPEFYEYVRVPGKPGGRKMQVKADARYVVVAIAGWLLSRIGTARVGQDVIGVNVFTETKSMLYTTYGNFAGVKPETAFIILLAKRVLESNSNITSARVYLVSDGGGQNPTVVLGGFNVDFTRLLEKRELITDELVRLANDALNPDSKTNDFSTVVVNKAYEVLNGSKEVEELVYFANRYVSMEVASGKFGEFCHDYPAYCTAYYYAQRLLGEVQKA</sequence>
<protein>
    <submittedName>
        <fullName evidence="1">Type I-A CRISPR-associated protein CsaX</fullName>
    </submittedName>
</protein>
<dbReference type="AlphaFoldDB" id="A0A8D5U6B9"/>
<accession>A0A8D5U6B9</accession>
<evidence type="ECO:0000313" key="2">
    <source>
        <dbReference type="Proteomes" id="UP000825123"/>
    </source>
</evidence>
<name>A0A8D5U6B9_9CREN</name>
<dbReference type="Proteomes" id="UP000825123">
    <property type="component" value="Chromosome"/>
</dbReference>
<gene>
    <name evidence="1" type="ORF">KN1_10990</name>
</gene>
<organism evidence="1 2">
    <name type="scientific">Stygiolobus caldivivus</name>
    <dbReference type="NCBI Taxonomy" id="2824673"/>
    <lineage>
        <taxon>Archaea</taxon>
        <taxon>Thermoproteota</taxon>
        <taxon>Thermoprotei</taxon>
        <taxon>Sulfolobales</taxon>
        <taxon>Sulfolobaceae</taxon>
        <taxon>Stygiolobus</taxon>
    </lineage>
</organism>
<dbReference type="GeneID" id="66162841"/>
<dbReference type="EMBL" id="AP024597">
    <property type="protein sequence ID" value="BCU69802.1"/>
    <property type="molecule type" value="Genomic_DNA"/>
</dbReference>
<dbReference type="RefSeq" id="WP_221289834.1">
    <property type="nucleotide sequence ID" value="NZ_AP024597.1"/>
</dbReference>
<dbReference type="InterPro" id="IPR022297">
    <property type="entry name" value="CRISPR-assoc_prot_CsaX"/>
</dbReference>
<dbReference type="KEGG" id="csty:KN1_10990"/>
<dbReference type="NCBIfam" id="TIGR03876">
    <property type="entry name" value="cas_csaX"/>
    <property type="match status" value="1"/>
</dbReference>
<reference evidence="1 2" key="1">
    <citation type="submission" date="2021-04" db="EMBL/GenBank/DDBJ databases">
        <title>Complete genome sequence of Stygiolobus sp. KN-1.</title>
        <authorList>
            <person name="Nakamura K."/>
            <person name="Sakai H."/>
            <person name="Kurosawa N."/>
        </authorList>
    </citation>
    <scope>NUCLEOTIDE SEQUENCE [LARGE SCALE GENOMIC DNA]</scope>
    <source>
        <strain evidence="1 2">KN-1</strain>
    </source>
</reference>
<keyword evidence="2" id="KW-1185">Reference proteome</keyword>
<evidence type="ECO:0000313" key="1">
    <source>
        <dbReference type="EMBL" id="BCU69802.1"/>
    </source>
</evidence>
<proteinExistence type="predicted"/>